<dbReference type="EMBL" id="CP094358">
    <property type="protein sequence ID" value="UOB17263.1"/>
    <property type="molecule type" value="Genomic_DNA"/>
</dbReference>
<dbReference type="RefSeq" id="WP_255842593.1">
    <property type="nucleotide sequence ID" value="NZ_CP094358.1"/>
</dbReference>
<dbReference type="GO" id="GO:0004519">
    <property type="term" value="F:endonuclease activity"/>
    <property type="evidence" value="ECO:0007669"/>
    <property type="project" value="UniProtKB-KW"/>
</dbReference>
<dbReference type="Proteomes" id="UP000831290">
    <property type="component" value="Chromosome"/>
</dbReference>
<dbReference type="KEGG" id="fbm:MQE35_16195"/>
<dbReference type="Gene3D" id="3.60.10.10">
    <property type="entry name" value="Endonuclease/exonuclease/phosphatase"/>
    <property type="match status" value="1"/>
</dbReference>
<gene>
    <name evidence="2" type="ORF">MQE35_16195</name>
</gene>
<dbReference type="SUPFAM" id="SSF56219">
    <property type="entry name" value="DNase I-like"/>
    <property type="match status" value="1"/>
</dbReference>
<sequence>MKLLPEILLIITLHFSVNLFAQEFKVITYNIRNNNPRNDDGLNSWKYRKENVAQLINFHEADIFGLQEAYTDQVQFIASEFSNFKWVGVGRDDGNASGEYAPVFYNTNLFKMTDKGWFWLSETPDIPSKGWDANHLRICTWIILNHLKSNKQLLVLNTHLDHRGTIARKNSVQLLIKKIKEINKQQLPVILMGDLNLTPEEKPILYLKKHLSDSKDISIQKPYGPEGTTNKFDFLHDLNKRIDYIFVSKQLNIFKYAVLSDSKKKNYFSDHLPVFIKAEFR</sequence>
<dbReference type="InterPro" id="IPR050410">
    <property type="entry name" value="CCR4/nocturin_mRNA_transcr"/>
</dbReference>
<organism evidence="2 3">
    <name type="scientific">Abyssalbus ytuae</name>
    <dbReference type="NCBI Taxonomy" id="2926907"/>
    <lineage>
        <taxon>Bacteria</taxon>
        <taxon>Pseudomonadati</taxon>
        <taxon>Bacteroidota</taxon>
        <taxon>Flavobacteriia</taxon>
        <taxon>Flavobacteriales</taxon>
        <taxon>Flavobacteriaceae</taxon>
        <taxon>Abyssalbus</taxon>
    </lineage>
</organism>
<protein>
    <submittedName>
        <fullName evidence="2">Endonuclease/exonuclease/phosphatase family protein</fullName>
    </submittedName>
</protein>
<dbReference type="PANTHER" id="PTHR12121">
    <property type="entry name" value="CARBON CATABOLITE REPRESSOR PROTEIN 4"/>
    <property type="match status" value="1"/>
</dbReference>
<dbReference type="Pfam" id="PF03372">
    <property type="entry name" value="Exo_endo_phos"/>
    <property type="match status" value="1"/>
</dbReference>
<proteinExistence type="predicted"/>
<dbReference type="InterPro" id="IPR005135">
    <property type="entry name" value="Endo/exonuclease/phosphatase"/>
</dbReference>
<keyword evidence="2" id="KW-0540">Nuclease</keyword>
<evidence type="ECO:0000259" key="1">
    <source>
        <dbReference type="Pfam" id="PF03372"/>
    </source>
</evidence>
<keyword evidence="2" id="KW-0255">Endonuclease</keyword>
<accession>A0A9E6ZSX9</accession>
<keyword evidence="2" id="KW-0378">Hydrolase</keyword>
<evidence type="ECO:0000313" key="3">
    <source>
        <dbReference type="Proteomes" id="UP000831290"/>
    </source>
</evidence>
<feature type="domain" description="Endonuclease/exonuclease/phosphatase" evidence="1">
    <location>
        <begin position="27"/>
        <end position="271"/>
    </location>
</feature>
<dbReference type="AlphaFoldDB" id="A0A9E6ZSX9"/>
<dbReference type="GO" id="GO:0000175">
    <property type="term" value="F:3'-5'-RNA exonuclease activity"/>
    <property type="evidence" value="ECO:0007669"/>
    <property type="project" value="TreeGrafter"/>
</dbReference>
<dbReference type="PANTHER" id="PTHR12121:SF36">
    <property type="entry name" value="ENDONUCLEASE_EXONUCLEASE_PHOSPHATASE DOMAIN-CONTAINING PROTEIN"/>
    <property type="match status" value="1"/>
</dbReference>
<evidence type="ECO:0000313" key="2">
    <source>
        <dbReference type="EMBL" id="UOB17263.1"/>
    </source>
</evidence>
<dbReference type="InterPro" id="IPR036691">
    <property type="entry name" value="Endo/exonu/phosph_ase_sf"/>
</dbReference>
<name>A0A9E6ZSX9_9FLAO</name>
<reference evidence="2" key="1">
    <citation type="submission" date="2022-03" db="EMBL/GenBank/DDBJ databases">
        <title>Description of Abyssus ytuae gen. nov., sp. nov., a novel member of the family Flavobacteriaceae isolated from the sediment of Mariana Trench.</title>
        <authorList>
            <person name="Zhang J."/>
            <person name="Xu X."/>
        </authorList>
    </citation>
    <scope>NUCLEOTIDE SEQUENCE</scope>
    <source>
        <strain evidence="2">MT3330</strain>
    </source>
</reference>
<keyword evidence="3" id="KW-1185">Reference proteome</keyword>
<dbReference type="CDD" id="cd09083">
    <property type="entry name" value="EEP-1"/>
    <property type="match status" value="1"/>
</dbReference>